<dbReference type="OrthoDB" id="9773293at2"/>
<dbReference type="InterPro" id="IPR000073">
    <property type="entry name" value="AB_hydrolase_1"/>
</dbReference>
<dbReference type="Proteomes" id="UP000233387">
    <property type="component" value="Unassembled WGS sequence"/>
</dbReference>
<dbReference type="PANTHER" id="PTHR43689">
    <property type="entry name" value="HYDROLASE"/>
    <property type="match status" value="1"/>
</dbReference>
<dbReference type="SUPFAM" id="SSF53474">
    <property type="entry name" value="alpha/beta-Hydrolases"/>
    <property type="match status" value="1"/>
</dbReference>
<accession>A0A2N3IAM1</accession>
<dbReference type="AlphaFoldDB" id="A0A2N3IAM1"/>
<dbReference type="GO" id="GO:0016787">
    <property type="term" value="F:hydrolase activity"/>
    <property type="evidence" value="ECO:0007669"/>
    <property type="project" value="UniProtKB-KW"/>
</dbReference>
<evidence type="ECO:0000313" key="3">
    <source>
        <dbReference type="Proteomes" id="UP000233387"/>
    </source>
</evidence>
<dbReference type="Gene3D" id="3.40.50.1820">
    <property type="entry name" value="alpha/beta hydrolase"/>
    <property type="match status" value="1"/>
</dbReference>
<dbReference type="EMBL" id="NKXO01000035">
    <property type="protein sequence ID" value="PKQ67404.1"/>
    <property type="molecule type" value="Genomic_DNA"/>
</dbReference>
<feature type="domain" description="AB hydrolase-1" evidence="1">
    <location>
        <begin position="70"/>
        <end position="316"/>
    </location>
</feature>
<protein>
    <submittedName>
        <fullName evidence="2">Alpha/beta hydrolase family</fullName>
    </submittedName>
</protein>
<name>A0A2N3IAM1_9BACT</name>
<dbReference type="RefSeq" id="WP_101359349.1">
    <property type="nucleotide sequence ID" value="NZ_NKXO01000035.1"/>
</dbReference>
<dbReference type="PRINTS" id="PR00412">
    <property type="entry name" value="EPOXHYDRLASE"/>
</dbReference>
<dbReference type="PANTHER" id="PTHR43689:SF8">
    <property type="entry name" value="ALPHA_BETA-HYDROLASES SUPERFAMILY PROTEIN"/>
    <property type="match status" value="1"/>
</dbReference>
<comment type="caution">
    <text evidence="2">The sequence shown here is derived from an EMBL/GenBank/DDBJ whole genome shotgun (WGS) entry which is preliminary data.</text>
</comment>
<proteinExistence type="predicted"/>
<sequence length="325" mass="38165">MFRKWLKRIGIGILILFVFLSLLPYAFPLRKFPHFLEQKNYFPESKFIEIDRVWLHYRVFEPSQKSQGSILFIHGFSGSTFSWRKNVKFFQEKGYQVLCIDLPAFGFSDRQVEHWNMSNEQRIKILWQLAEIINPTAKWHLVGHSMGASYVWNMAIYKPEKVEKVLCVGGLPNKFRPYRSAGMSLLLKYPPIKRWIKVIAENFYFNFEKFKELLASAYSKTPEKEDIEGYLAPFQIQGTTDAILSTFENAPTDTLNVSADYQDFAERLQLVWGENDQWVKKSLADAFVQKHSFVPLRVIPQAGHCLMETHAEKFNEILLEFLRKQ</sequence>
<gene>
    <name evidence="2" type="ORF">Rain11_2083</name>
</gene>
<dbReference type="PRINTS" id="PR00111">
    <property type="entry name" value="ABHYDROLASE"/>
</dbReference>
<evidence type="ECO:0000313" key="2">
    <source>
        <dbReference type="EMBL" id="PKQ67404.1"/>
    </source>
</evidence>
<organism evidence="2 3">
    <name type="scientific">Raineya orbicola</name>
    <dbReference type="NCBI Taxonomy" id="2016530"/>
    <lineage>
        <taxon>Bacteria</taxon>
        <taxon>Pseudomonadati</taxon>
        <taxon>Bacteroidota</taxon>
        <taxon>Cytophagia</taxon>
        <taxon>Cytophagales</taxon>
        <taxon>Raineyaceae</taxon>
        <taxon>Raineya</taxon>
    </lineage>
</organism>
<keyword evidence="2" id="KW-0378">Hydrolase</keyword>
<dbReference type="InterPro" id="IPR029058">
    <property type="entry name" value="AB_hydrolase_fold"/>
</dbReference>
<dbReference type="InterPro" id="IPR000639">
    <property type="entry name" value="Epox_hydrolase-like"/>
</dbReference>
<keyword evidence="3" id="KW-1185">Reference proteome</keyword>
<dbReference type="Pfam" id="PF12697">
    <property type="entry name" value="Abhydrolase_6"/>
    <property type="match status" value="1"/>
</dbReference>
<reference evidence="2 3" key="1">
    <citation type="submission" date="2017-06" db="EMBL/GenBank/DDBJ databases">
        <title>Raineya orbicola gen. nov., sp. nov. a slightly thermophilic bacterium of the phylum Bacteroidetes and the description of Raineyaceae fam. nov.</title>
        <authorList>
            <person name="Albuquerque L."/>
            <person name="Polonia A.R.M."/>
            <person name="Barroso C."/>
            <person name="Froufe H.J.C."/>
            <person name="Lage O."/>
            <person name="Lobo-Da-Cunha A."/>
            <person name="Egas C."/>
            <person name="Da Costa M.S."/>
        </authorList>
    </citation>
    <scope>NUCLEOTIDE SEQUENCE [LARGE SCALE GENOMIC DNA]</scope>
    <source>
        <strain evidence="2 3">SPSPC-11</strain>
    </source>
</reference>
<evidence type="ECO:0000259" key="1">
    <source>
        <dbReference type="Pfam" id="PF12697"/>
    </source>
</evidence>